<dbReference type="Gene3D" id="3.80.10.10">
    <property type="entry name" value="Ribonuclease Inhibitor"/>
    <property type="match status" value="1"/>
</dbReference>
<dbReference type="InterPro" id="IPR053772">
    <property type="entry name" value="At1g61320/At1g61330-like"/>
</dbReference>
<proteinExistence type="predicted"/>
<evidence type="ECO:0008006" key="5">
    <source>
        <dbReference type="Google" id="ProtNLM"/>
    </source>
</evidence>
<reference evidence="3" key="1">
    <citation type="submission" date="2023-07" db="EMBL/GenBank/DDBJ databases">
        <title>A chromosome-level genome assembly of Lolium multiflorum.</title>
        <authorList>
            <person name="Chen Y."/>
            <person name="Copetti D."/>
            <person name="Kolliker R."/>
            <person name="Studer B."/>
        </authorList>
    </citation>
    <scope>NUCLEOTIDE SEQUENCE</scope>
    <source>
        <strain evidence="3">02402/16</strain>
        <tissue evidence="3">Leaf</tissue>
    </source>
</reference>
<dbReference type="InterPro" id="IPR032675">
    <property type="entry name" value="LRR_dom_sf"/>
</dbReference>
<protein>
    <recommendedName>
        <fullName evidence="5">F-box domain-containing protein</fullName>
    </recommendedName>
</protein>
<dbReference type="Pfam" id="PF00646">
    <property type="entry name" value="F-box"/>
    <property type="match status" value="1"/>
</dbReference>
<dbReference type="PANTHER" id="PTHR34145:SF28">
    <property type="entry name" value="F-BOX DOMAIN-CONTAINING PROTEIN"/>
    <property type="match status" value="1"/>
</dbReference>
<dbReference type="PANTHER" id="PTHR34145">
    <property type="entry name" value="OS02G0105600 PROTEIN"/>
    <property type="match status" value="1"/>
</dbReference>
<evidence type="ECO:0000259" key="1">
    <source>
        <dbReference type="Pfam" id="PF00646"/>
    </source>
</evidence>
<sequence length="417" mass="47307">MSAHKNAKVEFTSSVNLDRLTSLPEGLKCNILSRLNVQEAVRTSILSSAWRNAWTTMPEILLCDCTFAKSKFITLVDMVLSLHKGPLFTFTISGKERYHDVFDRWMLRLSMNLPSYVTIELTTGPKYKIPSSLFSIGLEHLYLKNCIISLPRVFQGFDFLTVLDLDVFSTTDKNINNLVSCCPMLSMLRLCSFEGIKCLNIQARKLECLEVNGMFEDIHLDAPNLKEADVTLLKCESYQSVAVDRGKSYMKQALDNLRYIETLSLNGYILTYLSKGCIHSKLSAVFDHLESIWLEICFWDPREVLTAGSLFHNAPMLKVLELRSFPWNEKFGPVSTWDQDQASIEELTLQMDHLVTVIVTDFLGLGCEVSFIGKLLSWAPVLEEVKIEGKRKIDEIMVLKKLLALPRVSQKAKVVVA</sequence>
<dbReference type="InterPro" id="IPR036047">
    <property type="entry name" value="F-box-like_dom_sf"/>
</dbReference>
<comment type="caution">
    <text evidence="3">The sequence shown here is derived from an EMBL/GenBank/DDBJ whole genome shotgun (WGS) entry which is preliminary data.</text>
</comment>
<feature type="domain" description="F-box" evidence="1">
    <location>
        <begin position="20"/>
        <end position="57"/>
    </location>
</feature>
<dbReference type="Proteomes" id="UP001231189">
    <property type="component" value="Unassembled WGS sequence"/>
</dbReference>
<dbReference type="EMBL" id="JAUUTY010000002">
    <property type="protein sequence ID" value="KAK1680649.1"/>
    <property type="molecule type" value="Genomic_DNA"/>
</dbReference>
<dbReference type="InterPro" id="IPR055357">
    <property type="entry name" value="LRR_At1g61320_AtMIF1"/>
</dbReference>
<dbReference type="SUPFAM" id="SSF52047">
    <property type="entry name" value="RNI-like"/>
    <property type="match status" value="1"/>
</dbReference>
<dbReference type="SUPFAM" id="SSF81383">
    <property type="entry name" value="F-box domain"/>
    <property type="match status" value="1"/>
</dbReference>
<feature type="domain" description="At1g61320/AtMIF1 LRR" evidence="2">
    <location>
        <begin position="100"/>
        <end position="394"/>
    </location>
</feature>
<evidence type="ECO:0000313" key="4">
    <source>
        <dbReference type="Proteomes" id="UP001231189"/>
    </source>
</evidence>
<accession>A0AAD8TDI1</accession>
<evidence type="ECO:0000259" key="2">
    <source>
        <dbReference type="Pfam" id="PF23622"/>
    </source>
</evidence>
<organism evidence="3 4">
    <name type="scientific">Lolium multiflorum</name>
    <name type="common">Italian ryegrass</name>
    <name type="synonym">Lolium perenne subsp. multiflorum</name>
    <dbReference type="NCBI Taxonomy" id="4521"/>
    <lineage>
        <taxon>Eukaryota</taxon>
        <taxon>Viridiplantae</taxon>
        <taxon>Streptophyta</taxon>
        <taxon>Embryophyta</taxon>
        <taxon>Tracheophyta</taxon>
        <taxon>Spermatophyta</taxon>
        <taxon>Magnoliopsida</taxon>
        <taxon>Liliopsida</taxon>
        <taxon>Poales</taxon>
        <taxon>Poaceae</taxon>
        <taxon>BOP clade</taxon>
        <taxon>Pooideae</taxon>
        <taxon>Poodae</taxon>
        <taxon>Poeae</taxon>
        <taxon>Poeae Chloroplast Group 2 (Poeae type)</taxon>
        <taxon>Loliodinae</taxon>
        <taxon>Loliinae</taxon>
        <taxon>Lolium</taxon>
    </lineage>
</organism>
<evidence type="ECO:0000313" key="3">
    <source>
        <dbReference type="EMBL" id="KAK1680649.1"/>
    </source>
</evidence>
<dbReference type="Pfam" id="PF23622">
    <property type="entry name" value="LRR_At1g61320_AtMIF1"/>
    <property type="match status" value="1"/>
</dbReference>
<keyword evidence="4" id="KW-1185">Reference proteome</keyword>
<name>A0AAD8TDI1_LOLMU</name>
<dbReference type="InterPro" id="IPR001810">
    <property type="entry name" value="F-box_dom"/>
</dbReference>
<dbReference type="AlphaFoldDB" id="A0AAD8TDI1"/>
<gene>
    <name evidence="3" type="ORF">QYE76_041497</name>
</gene>